<reference evidence="3 4" key="1">
    <citation type="submission" date="2017-02" db="EMBL/GenBank/DDBJ databases">
        <title>Complete genome sequences of Mycobacterium kansasii strains isolated from rhesus macaques.</title>
        <authorList>
            <person name="Panda A."/>
            <person name="Nagaraj S."/>
            <person name="Zhao X."/>
            <person name="Tettelin H."/>
            <person name="Detolla L.J."/>
        </authorList>
    </citation>
    <scope>NUCLEOTIDE SEQUENCE [LARGE SCALE GENOMIC DNA]</scope>
    <source>
        <strain evidence="3 4">11-3813</strain>
    </source>
</reference>
<accession>A0A1V3WDR0</accession>
<feature type="transmembrane region" description="Helical" evidence="2">
    <location>
        <begin position="6"/>
        <end position="27"/>
    </location>
</feature>
<evidence type="ECO:0000256" key="2">
    <source>
        <dbReference type="SAM" id="Phobius"/>
    </source>
</evidence>
<dbReference type="Proteomes" id="UP000189229">
    <property type="component" value="Unassembled WGS sequence"/>
</dbReference>
<evidence type="ECO:0000256" key="1">
    <source>
        <dbReference type="SAM" id="MobiDB-lite"/>
    </source>
</evidence>
<proteinExistence type="predicted"/>
<sequence length="88" mass="9368">MNSGTLVGSLIFATVLVVTIAAVLALMMRGWRRRAQQQAERIGELPDVPGRWAPRPPRSAVSTSAARSRRHGTTGSTPAISGTAARRC</sequence>
<dbReference type="AlphaFoldDB" id="A0A1V3WDR0"/>
<gene>
    <name evidence="3" type="ORF">BZL30_8900</name>
</gene>
<comment type="caution">
    <text evidence="3">The sequence shown here is derived from an EMBL/GenBank/DDBJ whole genome shotgun (WGS) entry which is preliminary data.</text>
</comment>
<name>A0A1V3WDR0_MYCKA</name>
<keyword evidence="2" id="KW-1133">Transmembrane helix</keyword>
<organism evidence="3 4">
    <name type="scientific">Mycobacterium kansasii</name>
    <dbReference type="NCBI Taxonomy" id="1768"/>
    <lineage>
        <taxon>Bacteria</taxon>
        <taxon>Bacillati</taxon>
        <taxon>Actinomycetota</taxon>
        <taxon>Actinomycetes</taxon>
        <taxon>Mycobacteriales</taxon>
        <taxon>Mycobacteriaceae</taxon>
        <taxon>Mycobacterium</taxon>
    </lineage>
</organism>
<evidence type="ECO:0000313" key="3">
    <source>
        <dbReference type="EMBL" id="OOK64992.1"/>
    </source>
</evidence>
<keyword evidence="2" id="KW-0812">Transmembrane</keyword>
<dbReference type="EMBL" id="MVBM01000011">
    <property type="protein sequence ID" value="OOK64992.1"/>
    <property type="molecule type" value="Genomic_DNA"/>
</dbReference>
<feature type="region of interest" description="Disordered" evidence="1">
    <location>
        <begin position="41"/>
        <end position="88"/>
    </location>
</feature>
<evidence type="ECO:0000313" key="4">
    <source>
        <dbReference type="Proteomes" id="UP000189229"/>
    </source>
</evidence>
<keyword evidence="2" id="KW-0472">Membrane</keyword>
<protein>
    <submittedName>
        <fullName evidence="3">Putative eXPORT/MEMBRANE PROTEIN</fullName>
    </submittedName>
</protein>